<name>A0A2R7Y5U3_9ARCH</name>
<dbReference type="Proteomes" id="UP000244066">
    <property type="component" value="Unassembled WGS sequence"/>
</dbReference>
<sequence length="94" mass="10561">MWANFIFVGSIFMSVVSIDERGRITLPKGIREMGDRAVVISAGSFAIVIPIPREPEKVVEGWLKSRRGRKELGLLAEKKARADAVARARRRKQL</sequence>
<dbReference type="InterPro" id="IPR037914">
    <property type="entry name" value="SpoVT-AbrB_sf"/>
</dbReference>
<protein>
    <recommendedName>
        <fullName evidence="1">SpoVT-AbrB domain-containing protein</fullName>
    </recommendedName>
</protein>
<evidence type="ECO:0000259" key="1">
    <source>
        <dbReference type="PROSITE" id="PS51740"/>
    </source>
</evidence>
<organism evidence="2 3">
    <name type="scientific">Candidatus Terraquivivens tikiterensis</name>
    <dbReference type="NCBI Taxonomy" id="1980982"/>
    <lineage>
        <taxon>Archaea</taxon>
        <taxon>Nitrososphaerota</taxon>
        <taxon>Candidatus Wolframiiraptoraceae</taxon>
        <taxon>Candidatus Terraquivivens</taxon>
    </lineage>
</organism>
<dbReference type="PROSITE" id="PS51740">
    <property type="entry name" value="SPOVT_ABRB"/>
    <property type="match status" value="1"/>
</dbReference>
<feature type="domain" description="SpoVT-AbrB" evidence="1">
    <location>
        <begin position="13"/>
        <end position="53"/>
    </location>
</feature>
<dbReference type="SUPFAM" id="SSF89447">
    <property type="entry name" value="AbrB/MazE/MraZ-like"/>
    <property type="match status" value="1"/>
</dbReference>
<reference evidence="2 3" key="1">
    <citation type="submission" date="2017-04" db="EMBL/GenBank/DDBJ databases">
        <title>Draft Aigarchaeota genome from a New Zealand hot spring.</title>
        <authorList>
            <person name="Reysenbach A.-L."/>
            <person name="Donaho J.A."/>
            <person name="Gerhart J."/>
            <person name="Kelley J.F."/>
            <person name="Kouba K."/>
            <person name="Podar M."/>
            <person name="Stott M."/>
        </authorList>
    </citation>
    <scope>NUCLEOTIDE SEQUENCE [LARGE SCALE GENOMIC DNA]</scope>
    <source>
        <strain evidence="2">NZ13_MG1</strain>
    </source>
</reference>
<dbReference type="EMBL" id="NDWU01000006">
    <property type="protein sequence ID" value="PUA32906.1"/>
    <property type="molecule type" value="Genomic_DNA"/>
</dbReference>
<dbReference type="InterPro" id="IPR007159">
    <property type="entry name" value="SpoVT-AbrB_dom"/>
</dbReference>
<accession>A0A2R7Y5U3</accession>
<dbReference type="GO" id="GO:0003677">
    <property type="term" value="F:DNA binding"/>
    <property type="evidence" value="ECO:0007669"/>
    <property type="project" value="InterPro"/>
</dbReference>
<proteinExistence type="predicted"/>
<evidence type="ECO:0000313" key="3">
    <source>
        <dbReference type="Proteomes" id="UP000244066"/>
    </source>
</evidence>
<evidence type="ECO:0000313" key="2">
    <source>
        <dbReference type="EMBL" id="PUA32906.1"/>
    </source>
</evidence>
<gene>
    <name evidence="2" type="ORF">B9J98_03180</name>
</gene>
<comment type="caution">
    <text evidence="2">The sequence shown here is derived from an EMBL/GenBank/DDBJ whole genome shotgun (WGS) entry which is preliminary data.</text>
</comment>
<dbReference type="AlphaFoldDB" id="A0A2R7Y5U3"/>